<dbReference type="InterPro" id="IPR009057">
    <property type="entry name" value="Homeodomain-like_sf"/>
</dbReference>
<evidence type="ECO:0000256" key="7">
    <source>
        <dbReference type="SAM" id="MobiDB-lite"/>
    </source>
</evidence>
<dbReference type="InterPro" id="IPR017970">
    <property type="entry name" value="Homeobox_CS"/>
</dbReference>
<reference evidence="10" key="1">
    <citation type="submission" date="2020-03" db="EMBL/GenBank/DDBJ databases">
        <title>A high-quality chromosome-level genome assembly of a woody plant with both climbing and erect habits, Rhamnella rubrinervis.</title>
        <authorList>
            <person name="Lu Z."/>
            <person name="Yang Y."/>
            <person name="Zhu X."/>
            <person name="Sun Y."/>
        </authorList>
    </citation>
    <scope>NUCLEOTIDE SEQUENCE</scope>
    <source>
        <strain evidence="10">BYM</strain>
        <tissue evidence="10">Leaf</tissue>
    </source>
</reference>
<comment type="subcellular location">
    <subcellularLocation>
        <location evidence="1 5">Nucleus</location>
    </subcellularLocation>
</comment>
<dbReference type="OrthoDB" id="10056939at2759"/>
<organism evidence="10 11">
    <name type="scientific">Rhamnella rubrinervis</name>
    <dbReference type="NCBI Taxonomy" id="2594499"/>
    <lineage>
        <taxon>Eukaryota</taxon>
        <taxon>Viridiplantae</taxon>
        <taxon>Streptophyta</taxon>
        <taxon>Embryophyta</taxon>
        <taxon>Tracheophyta</taxon>
        <taxon>Spermatophyta</taxon>
        <taxon>Magnoliopsida</taxon>
        <taxon>eudicotyledons</taxon>
        <taxon>Gunneridae</taxon>
        <taxon>Pentapetalae</taxon>
        <taxon>rosids</taxon>
        <taxon>fabids</taxon>
        <taxon>Rosales</taxon>
        <taxon>Rhamnaceae</taxon>
        <taxon>rhamnoid group</taxon>
        <taxon>Rhamneae</taxon>
        <taxon>Rhamnella</taxon>
    </lineage>
</organism>
<dbReference type="CDD" id="cd00086">
    <property type="entry name" value="homeodomain"/>
    <property type="match status" value="1"/>
</dbReference>
<evidence type="ECO:0000256" key="6">
    <source>
        <dbReference type="PROSITE-ProRule" id="PRU00559"/>
    </source>
</evidence>
<dbReference type="SMART" id="SM00389">
    <property type="entry name" value="HOX"/>
    <property type="match status" value="1"/>
</dbReference>
<dbReference type="AlphaFoldDB" id="A0A8K0HL02"/>
<dbReference type="SMART" id="SM01255">
    <property type="entry name" value="KNOX1"/>
    <property type="match status" value="1"/>
</dbReference>
<evidence type="ECO:0000256" key="3">
    <source>
        <dbReference type="ARBA" id="ARBA00023155"/>
    </source>
</evidence>
<proteinExistence type="inferred from homology"/>
<comment type="caution">
    <text evidence="10">The sequence shown here is derived from an EMBL/GenBank/DDBJ whole genome shotgun (WGS) entry which is preliminary data.</text>
</comment>
<dbReference type="Pfam" id="PF05920">
    <property type="entry name" value="Homeobox_KN"/>
    <property type="match status" value="1"/>
</dbReference>
<dbReference type="Pfam" id="PF03791">
    <property type="entry name" value="KNOX2"/>
    <property type="match status" value="1"/>
</dbReference>
<dbReference type="GO" id="GO:0000981">
    <property type="term" value="F:DNA-binding transcription factor activity, RNA polymerase II-specific"/>
    <property type="evidence" value="ECO:0007669"/>
    <property type="project" value="InterPro"/>
</dbReference>
<dbReference type="SMART" id="SM01256">
    <property type="entry name" value="KNOX2"/>
    <property type="match status" value="1"/>
</dbReference>
<dbReference type="Pfam" id="PF03789">
    <property type="entry name" value="ELK"/>
    <property type="match status" value="1"/>
</dbReference>
<dbReference type="EMBL" id="VOIH02000002">
    <property type="protein sequence ID" value="KAF3454134.1"/>
    <property type="molecule type" value="Genomic_DNA"/>
</dbReference>
<dbReference type="InterPro" id="IPR005539">
    <property type="entry name" value="ELK_dom"/>
</dbReference>
<evidence type="ECO:0000259" key="8">
    <source>
        <dbReference type="PROSITE" id="PS50071"/>
    </source>
</evidence>
<evidence type="ECO:0000256" key="1">
    <source>
        <dbReference type="ARBA" id="ARBA00004123"/>
    </source>
</evidence>
<dbReference type="InterPro" id="IPR001356">
    <property type="entry name" value="HD"/>
</dbReference>
<evidence type="ECO:0000256" key="4">
    <source>
        <dbReference type="ARBA" id="ARBA00023242"/>
    </source>
</evidence>
<dbReference type="SMART" id="SM01188">
    <property type="entry name" value="ELK"/>
    <property type="match status" value="1"/>
</dbReference>
<keyword evidence="3 5" id="KW-0371">Homeobox</keyword>
<accession>A0A8K0HL02</accession>
<dbReference type="InterPro" id="IPR005541">
    <property type="entry name" value="KNOX2"/>
</dbReference>
<name>A0A8K0HL02_9ROSA</name>
<dbReference type="PROSITE" id="PS50071">
    <property type="entry name" value="HOMEOBOX_2"/>
    <property type="match status" value="1"/>
</dbReference>
<protein>
    <recommendedName>
        <fullName evidence="12">Homeobox protein knotted-1-like 1</fullName>
    </recommendedName>
</protein>
<evidence type="ECO:0000256" key="5">
    <source>
        <dbReference type="PROSITE-ProRule" id="PRU00108"/>
    </source>
</evidence>
<dbReference type="SUPFAM" id="SSF46689">
    <property type="entry name" value="Homeodomain-like"/>
    <property type="match status" value="1"/>
</dbReference>
<dbReference type="Proteomes" id="UP000796880">
    <property type="component" value="Unassembled WGS sequence"/>
</dbReference>
<evidence type="ECO:0000313" key="11">
    <source>
        <dbReference type="Proteomes" id="UP000796880"/>
    </source>
</evidence>
<evidence type="ECO:0000313" key="10">
    <source>
        <dbReference type="EMBL" id="KAF3454134.1"/>
    </source>
</evidence>
<keyword evidence="2 5" id="KW-0238">DNA-binding</keyword>
<gene>
    <name evidence="10" type="ORF">FNV43_RR04581</name>
</gene>
<evidence type="ECO:0000256" key="2">
    <source>
        <dbReference type="ARBA" id="ARBA00023125"/>
    </source>
</evidence>
<dbReference type="Pfam" id="PF03790">
    <property type="entry name" value="KNOX1"/>
    <property type="match status" value="1"/>
</dbReference>
<dbReference type="InterPro" id="IPR005540">
    <property type="entry name" value="KNOX1"/>
</dbReference>
<dbReference type="PROSITE" id="PS00027">
    <property type="entry name" value="HOMEOBOX_1"/>
    <property type="match status" value="1"/>
</dbReference>
<evidence type="ECO:0008006" key="12">
    <source>
        <dbReference type="Google" id="ProtNLM"/>
    </source>
</evidence>
<keyword evidence="11" id="KW-1185">Reference proteome</keyword>
<feature type="domain" description="Homeobox" evidence="8">
    <location>
        <begin position="246"/>
        <end position="309"/>
    </location>
</feature>
<dbReference type="InterPro" id="IPR008422">
    <property type="entry name" value="KN_HD"/>
</dbReference>
<dbReference type="InterPro" id="IPR050224">
    <property type="entry name" value="TALE_homeobox"/>
</dbReference>
<feature type="region of interest" description="Disordered" evidence="7">
    <location>
        <begin position="171"/>
        <end position="193"/>
    </location>
</feature>
<feature type="DNA-binding region" description="Homeobox; TALE-type" evidence="5">
    <location>
        <begin position="247"/>
        <end position="310"/>
    </location>
</feature>
<keyword evidence="4 5" id="KW-0539">Nucleus</keyword>
<comment type="similarity">
    <text evidence="6">Belongs to the TALE/KNOX homeobox family.</text>
</comment>
<sequence length="322" mass="36741">MEEFYKLNHPVISCSNIDVVVHDQLENITSTATTSTFHVPDAEDDNMLRFETEALGTEMSDLIKAQIAGHPRYPDVVAAYIECQKVGVPPETAFLLEEISQENHPLSCCSEIGADPELDEFMESYCEILHGYKEELSKPFNEATTFLSNIESQLSNLCKGTLIKTVDYHSDDDHEGECGTSEEELMMSDSNSGDHEEEQQVVESELILDETYCRGGGEVGGERVSELKEMLLRKYSGYLATLRKDFLKKRKKGKLPKDARSALLDWWNTHLTWPYPTEEEKVKLSEITGLDQKQINNWFINQRKRHWKPSEEMRFALMEGTG</sequence>
<dbReference type="PROSITE" id="PS51213">
    <property type="entry name" value="ELK"/>
    <property type="match status" value="1"/>
</dbReference>
<dbReference type="Gene3D" id="1.10.10.60">
    <property type="entry name" value="Homeodomain-like"/>
    <property type="match status" value="1"/>
</dbReference>
<evidence type="ECO:0000259" key="9">
    <source>
        <dbReference type="PROSITE" id="PS51213"/>
    </source>
</evidence>
<dbReference type="GO" id="GO:0003677">
    <property type="term" value="F:DNA binding"/>
    <property type="evidence" value="ECO:0007669"/>
    <property type="project" value="UniProtKB-UniRule"/>
</dbReference>
<dbReference type="PANTHER" id="PTHR11850">
    <property type="entry name" value="HOMEOBOX PROTEIN TRANSCRIPTION FACTORS"/>
    <property type="match status" value="1"/>
</dbReference>
<dbReference type="GO" id="GO:0005634">
    <property type="term" value="C:nucleus"/>
    <property type="evidence" value="ECO:0007669"/>
    <property type="project" value="UniProtKB-SubCell"/>
</dbReference>
<feature type="domain" description="ELK" evidence="9">
    <location>
        <begin position="226"/>
        <end position="246"/>
    </location>
</feature>